<protein>
    <submittedName>
        <fullName evidence="2">Uncharacterized protein</fullName>
    </submittedName>
</protein>
<name>A0A0B7AGN6_9EUPU</name>
<dbReference type="EMBL" id="HACG01032210">
    <property type="protein sequence ID" value="CEK79075.1"/>
    <property type="molecule type" value="Transcribed_RNA"/>
</dbReference>
<proteinExistence type="predicted"/>
<gene>
    <name evidence="2" type="primary">ORF113455</name>
</gene>
<feature type="region of interest" description="Disordered" evidence="1">
    <location>
        <begin position="33"/>
        <end position="56"/>
    </location>
</feature>
<reference evidence="2" key="1">
    <citation type="submission" date="2014-12" db="EMBL/GenBank/DDBJ databases">
        <title>Insight into the proteome of Arion vulgaris.</title>
        <authorList>
            <person name="Aradska J."/>
            <person name="Bulat T."/>
            <person name="Smidak R."/>
            <person name="Sarate P."/>
            <person name="Gangsoo J."/>
            <person name="Sialana F."/>
            <person name="Bilban M."/>
            <person name="Lubec G."/>
        </authorList>
    </citation>
    <scope>NUCLEOTIDE SEQUENCE</scope>
    <source>
        <tissue evidence="2">Skin</tissue>
    </source>
</reference>
<dbReference type="AlphaFoldDB" id="A0A0B7AGN6"/>
<feature type="non-terminal residue" evidence="2">
    <location>
        <position position="1"/>
    </location>
</feature>
<organism evidence="2">
    <name type="scientific">Arion vulgaris</name>
    <dbReference type="NCBI Taxonomy" id="1028688"/>
    <lineage>
        <taxon>Eukaryota</taxon>
        <taxon>Metazoa</taxon>
        <taxon>Spiralia</taxon>
        <taxon>Lophotrochozoa</taxon>
        <taxon>Mollusca</taxon>
        <taxon>Gastropoda</taxon>
        <taxon>Heterobranchia</taxon>
        <taxon>Euthyneura</taxon>
        <taxon>Panpulmonata</taxon>
        <taxon>Eupulmonata</taxon>
        <taxon>Stylommatophora</taxon>
        <taxon>Helicina</taxon>
        <taxon>Arionoidea</taxon>
        <taxon>Arionidae</taxon>
        <taxon>Arion</taxon>
    </lineage>
</organism>
<feature type="compositionally biased region" description="Basic and acidic residues" evidence="1">
    <location>
        <begin position="39"/>
        <end position="56"/>
    </location>
</feature>
<accession>A0A0B7AGN6</accession>
<sequence>NRCPSTYSIPTHHIKAFHLVSLTTHLLKYHRNGKMARGTGDKETKSSLKNQLEKPY</sequence>
<evidence type="ECO:0000313" key="2">
    <source>
        <dbReference type="EMBL" id="CEK79075.1"/>
    </source>
</evidence>
<evidence type="ECO:0000256" key="1">
    <source>
        <dbReference type="SAM" id="MobiDB-lite"/>
    </source>
</evidence>